<dbReference type="Proteomes" id="UP000283786">
    <property type="component" value="Chromosome"/>
</dbReference>
<protein>
    <submittedName>
        <fullName evidence="1">Uncharacterized protein</fullName>
    </submittedName>
</protein>
<dbReference type="SUPFAM" id="SSF54909">
    <property type="entry name" value="Dimeric alpha+beta barrel"/>
    <property type="match status" value="1"/>
</dbReference>
<dbReference type="InterPro" id="IPR011008">
    <property type="entry name" value="Dimeric_a/b-barrel"/>
</dbReference>
<dbReference type="PANTHER" id="PTHR41521:SF4">
    <property type="entry name" value="BLR0684 PROTEIN"/>
    <property type="match status" value="1"/>
</dbReference>
<dbReference type="EMBL" id="CP060436">
    <property type="protein sequence ID" value="QPM89488.1"/>
    <property type="molecule type" value="Genomic_DNA"/>
</dbReference>
<dbReference type="AlphaFoldDB" id="A0A418SDW4"/>
<proteinExistence type="predicted"/>
<keyword evidence="2" id="KW-1185">Reference proteome</keyword>
<evidence type="ECO:0000313" key="2">
    <source>
        <dbReference type="Proteomes" id="UP000283786"/>
    </source>
</evidence>
<dbReference type="InterPro" id="IPR010753">
    <property type="entry name" value="DUF1330"/>
</dbReference>
<dbReference type="Pfam" id="PF07045">
    <property type="entry name" value="DUF1330"/>
    <property type="match status" value="1"/>
</dbReference>
<dbReference type="OrthoDB" id="9806380at2"/>
<reference evidence="1 2" key="1">
    <citation type="submission" date="2020-08" db="EMBL/GenBank/DDBJ databases">
        <title>Genome sequence of Rhodobacteraceae bacterium Lw-13e.</title>
        <authorList>
            <person name="Poehlein A."/>
            <person name="Wolter L."/>
            <person name="Daniel R."/>
            <person name="Brinkhoff T."/>
        </authorList>
    </citation>
    <scope>NUCLEOTIDE SEQUENCE [LARGE SCALE GENOMIC DNA]</scope>
    <source>
        <strain evidence="1 2">Lw-13e</strain>
    </source>
</reference>
<name>A0A418SDW4_9RHOB</name>
<dbReference type="KEGG" id="palw:PSAL_007090"/>
<accession>A0A418SDW4</accession>
<dbReference type="RefSeq" id="WP_119840226.1">
    <property type="nucleotide sequence ID" value="NZ_CP060436.1"/>
</dbReference>
<gene>
    <name evidence="1" type="ORF">PSAL_007090</name>
</gene>
<sequence length="94" mass="10106">MAAYIVARIDVTDPQDYATYASRTAKLIEAGGGRILAKGGPQGFLEGTGPGRHVIIEFPDRATAEAWYDSPAYQEILPIALRSSERDLVIVEGA</sequence>
<organism evidence="1 2">
    <name type="scientific">Pseudooceanicola algae</name>
    <dbReference type="NCBI Taxonomy" id="1537215"/>
    <lineage>
        <taxon>Bacteria</taxon>
        <taxon>Pseudomonadati</taxon>
        <taxon>Pseudomonadota</taxon>
        <taxon>Alphaproteobacteria</taxon>
        <taxon>Rhodobacterales</taxon>
        <taxon>Paracoccaceae</taxon>
        <taxon>Pseudooceanicola</taxon>
    </lineage>
</organism>
<dbReference type="Gene3D" id="3.30.70.100">
    <property type="match status" value="1"/>
</dbReference>
<dbReference type="PANTHER" id="PTHR41521">
    <property type="match status" value="1"/>
</dbReference>
<evidence type="ECO:0000313" key="1">
    <source>
        <dbReference type="EMBL" id="QPM89488.1"/>
    </source>
</evidence>